<reference evidence="2" key="1">
    <citation type="submission" date="2025-08" db="UniProtKB">
        <authorList>
            <consortium name="RefSeq"/>
        </authorList>
    </citation>
    <scope>IDENTIFICATION</scope>
</reference>
<dbReference type="GeneID" id="106013527"/>
<dbReference type="Proteomes" id="UP000694888">
    <property type="component" value="Unplaced"/>
</dbReference>
<feature type="non-terminal residue" evidence="2">
    <location>
        <position position="1"/>
    </location>
</feature>
<organism evidence="1 2">
    <name type="scientific">Aplysia californica</name>
    <name type="common">California sea hare</name>
    <dbReference type="NCBI Taxonomy" id="6500"/>
    <lineage>
        <taxon>Eukaryota</taxon>
        <taxon>Metazoa</taxon>
        <taxon>Spiralia</taxon>
        <taxon>Lophotrochozoa</taxon>
        <taxon>Mollusca</taxon>
        <taxon>Gastropoda</taxon>
        <taxon>Heterobranchia</taxon>
        <taxon>Euthyneura</taxon>
        <taxon>Tectipleura</taxon>
        <taxon>Aplysiida</taxon>
        <taxon>Aplysioidea</taxon>
        <taxon>Aplysiidae</taxon>
        <taxon>Aplysia</taxon>
    </lineage>
</organism>
<name>A0ABM1AC96_APLCA</name>
<sequence>ESKREREIDREIEREIATSLQARCGTRCQEDSPQIANGPLYRIYCQTRKSEFHGFFCKNRPQFVKTQQFMKFNLALCEICENIDLKLKVIVEAGITTLGKDRNHLLHLMLCPRAPGARFHHLSCIKLD</sequence>
<keyword evidence="1" id="KW-1185">Reference proteome</keyword>
<gene>
    <name evidence="2" type="primary">LOC106013527</name>
</gene>
<evidence type="ECO:0000313" key="2">
    <source>
        <dbReference type="RefSeq" id="XP_012944952.1"/>
    </source>
</evidence>
<proteinExistence type="predicted"/>
<protein>
    <submittedName>
        <fullName evidence="2">Uncharacterized protein LOC106013527</fullName>
    </submittedName>
</protein>
<accession>A0ABM1AC96</accession>
<dbReference type="RefSeq" id="XP_012944952.1">
    <property type="nucleotide sequence ID" value="XM_013089498.2"/>
</dbReference>
<evidence type="ECO:0000313" key="1">
    <source>
        <dbReference type="Proteomes" id="UP000694888"/>
    </source>
</evidence>